<keyword evidence="3" id="KW-0813">Transport</keyword>
<keyword evidence="6 7" id="KW-0472">Membrane</keyword>
<evidence type="ECO:0000256" key="3">
    <source>
        <dbReference type="ARBA" id="ARBA00022448"/>
    </source>
</evidence>
<protein>
    <submittedName>
        <fullName evidence="10">ABC transporter domain-containing protein</fullName>
    </submittedName>
</protein>
<dbReference type="InterPro" id="IPR013525">
    <property type="entry name" value="ABC2_TM"/>
</dbReference>
<dbReference type="GO" id="GO:0005524">
    <property type="term" value="F:ATP binding"/>
    <property type="evidence" value="ECO:0007669"/>
    <property type="project" value="InterPro"/>
</dbReference>
<feature type="transmembrane region" description="Helical" evidence="7">
    <location>
        <begin position="502"/>
        <end position="520"/>
    </location>
</feature>
<dbReference type="InterPro" id="IPR027417">
    <property type="entry name" value="P-loop_NTPase"/>
</dbReference>
<name>A0A915EQR8_9BILA</name>
<accession>A0A915EQR8</accession>
<dbReference type="GO" id="GO:0140359">
    <property type="term" value="F:ABC-type transporter activity"/>
    <property type="evidence" value="ECO:0007669"/>
    <property type="project" value="InterPro"/>
</dbReference>
<evidence type="ECO:0000256" key="6">
    <source>
        <dbReference type="ARBA" id="ARBA00023136"/>
    </source>
</evidence>
<proteinExistence type="inferred from homology"/>
<dbReference type="PANTHER" id="PTHR48041">
    <property type="entry name" value="ABC TRANSPORTER G FAMILY MEMBER 28"/>
    <property type="match status" value="1"/>
</dbReference>
<evidence type="ECO:0000256" key="7">
    <source>
        <dbReference type="SAM" id="Phobius"/>
    </source>
</evidence>
<evidence type="ECO:0000256" key="4">
    <source>
        <dbReference type="ARBA" id="ARBA00022692"/>
    </source>
</evidence>
<reference evidence="10" key="1">
    <citation type="submission" date="2022-11" db="UniProtKB">
        <authorList>
            <consortium name="WormBaseParasite"/>
        </authorList>
    </citation>
    <scope>IDENTIFICATION</scope>
</reference>
<dbReference type="Pfam" id="PF00005">
    <property type="entry name" value="ABC_tran"/>
    <property type="match status" value="1"/>
</dbReference>
<comment type="subcellular location">
    <subcellularLocation>
        <location evidence="1">Membrane</location>
        <topology evidence="1">Multi-pass membrane protein</topology>
    </subcellularLocation>
</comment>
<dbReference type="InterPro" id="IPR003439">
    <property type="entry name" value="ABC_transporter-like_ATP-bd"/>
</dbReference>
<comment type="similarity">
    <text evidence="2">Belongs to the ABC transporter superfamily. ABCG family. Eye pigment precursor importer (TC 3.A.1.204) subfamily.</text>
</comment>
<dbReference type="PROSITE" id="PS00211">
    <property type="entry name" value="ABC_TRANSPORTER_1"/>
    <property type="match status" value="1"/>
</dbReference>
<evidence type="ECO:0000313" key="10">
    <source>
        <dbReference type="WBParaSite" id="jg8357.1"/>
    </source>
</evidence>
<dbReference type="WBParaSite" id="jg8357.1">
    <property type="protein sequence ID" value="jg8357.1"/>
    <property type="gene ID" value="jg8357"/>
</dbReference>
<feature type="transmembrane region" description="Helical" evidence="7">
    <location>
        <begin position="562"/>
        <end position="579"/>
    </location>
</feature>
<dbReference type="Gene3D" id="3.40.50.300">
    <property type="entry name" value="P-loop containing nucleotide triphosphate hydrolases"/>
    <property type="match status" value="1"/>
</dbReference>
<feature type="transmembrane region" description="Helical" evidence="7">
    <location>
        <begin position="422"/>
        <end position="439"/>
    </location>
</feature>
<feature type="transmembrane region" description="Helical" evidence="7">
    <location>
        <begin position="526"/>
        <end position="550"/>
    </location>
</feature>
<dbReference type="PROSITE" id="PS50893">
    <property type="entry name" value="ABC_TRANSPORTER_2"/>
    <property type="match status" value="1"/>
</dbReference>
<dbReference type="InterPro" id="IPR050352">
    <property type="entry name" value="ABCG_transporters"/>
</dbReference>
<sequence>MEENLREKLLDNDQIAVDMEAADLEMDSVRTSVSFVHPTTSKISKALSMNSVLPAMELSWHAITVKPKKKPKSPTPLVSTLQRVLSDSEDFEFQSPSSGKRDFILENVFGVAHPGEVLALMELAGKTSLLNILTQRNLNTVKSSGCIRLNGYDIDKSTLRKISAYVQQDDLFIGTMTVVEHLRFMALLRMGKYYSEHEREKRVQSVMSELGLHRVANTIIGWPHRLKGISGGERKRLAFASEIMTGPPVLFCDEPTSGLDAYLAQQVVQVLKELARRKHMTVVITIHQPSSQIFEMFDKICLLAEGKVAFLGKTEEAIQLWDYLGYPLPENFNPGDHFISTLAVEAGKGRKARGRINKICDAYLQIWPVLPLQEVQPSGRGTTAFHKSFHSYKATWLQQLGVLTKRSFLVTMREPMLLKVRFFQTVFIALLLGVIYFNTPVRQTTVMNINGLLFQSIANMNFMFQFAAVNTFCEELPIFMREHLAHLYRVDTFFIAKNLAELVQYVLYPIVFATIVYWMSGFVRDVTAYALFTVSCVLITNVAVSIAYAAACIFGTTDVATAVMPIFVIPLLAFGGFYINQESLPFYFYPVKYLSYFGYAFETTAINQWTRVGNISGCEGQLSGQVYNNGTTCYHTGAEVLESLSFRPSNLVFDYMAMLVMAVVLRLIAFVALVIRASTKK</sequence>
<evidence type="ECO:0000259" key="8">
    <source>
        <dbReference type="PROSITE" id="PS50893"/>
    </source>
</evidence>
<evidence type="ECO:0000256" key="5">
    <source>
        <dbReference type="ARBA" id="ARBA00022989"/>
    </source>
</evidence>
<dbReference type="Proteomes" id="UP000887574">
    <property type="component" value="Unplaced"/>
</dbReference>
<dbReference type="PANTHER" id="PTHR48041:SF139">
    <property type="entry name" value="PROTEIN SCARLET"/>
    <property type="match status" value="1"/>
</dbReference>
<keyword evidence="4 7" id="KW-0812">Transmembrane</keyword>
<dbReference type="InterPro" id="IPR017871">
    <property type="entry name" value="ABC_transporter-like_CS"/>
</dbReference>
<dbReference type="SUPFAM" id="SSF52540">
    <property type="entry name" value="P-loop containing nucleoside triphosphate hydrolases"/>
    <property type="match status" value="1"/>
</dbReference>
<dbReference type="InterPro" id="IPR043926">
    <property type="entry name" value="ABCG_dom"/>
</dbReference>
<dbReference type="Pfam" id="PF01061">
    <property type="entry name" value="ABC2_membrane"/>
    <property type="match status" value="1"/>
</dbReference>
<dbReference type="GO" id="GO:0016887">
    <property type="term" value="F:ATP hydrolysis activity"/>
    <property type="evidence" value="ECO:0007669"/>
    <property type="project" value="InterPro"/>
</dbReference>
<dbReference type="Pfam" id="PF19055">
    <property type="entry name" value="ABC2_membrane_7"/>
    <property type="match status" value="1"/>
</dbReference>
<dbReference type="GO" id="GO:0005886">
    <property type="term" value="C:plasma membrane"/>
    <property type="evidence" value="ECO:0007669"/>
    <property type="project" value="TreeGrafter"/>
</dbReference>
<keyword evidence="5 7" id="KW-1133">Transmembrane helix</keyword>
<evidence type="ECO:0000256" key="2">
    <source>
        <dbReference type="ARBA" id="ARBA00005814"/>
    </source>
</evidence>
<organism evidence="9 10">
    <name type="scientific">Ditylenchus dipsaci</name>
    <dbReference type="NCBI Taxonomy" id="166011"/>
    <lineage>
        <taxon>Eukaryota</taxon>
        <taxon>Metazoa</taxon>
        <taxon>Ecdysozoa</taxon>
        <taxon>Nematoda</taxon>
        <taxon>Chromadorea</taxon>
        <taxon>Rhabditida</taxon>
        <taxon>Tylenchina</taxon>
        <taxon>Tylenchomorpha</taxon>
        <taxon>Sphaerularioidea</taxon>
        <taxon>Anguinidae</taxon>
        <taxon>Anguininae</taxon>
        <taxon>Ditylenchus</taxon>
    </lineage>
</organism>
<feature type="domain" description="ABC transporter" evidence="8">
    <location>
        <begin position="86"/>
        <end position="330"/>
    </location>
</feature>
<keyword evidence="9" id="KW-1185">Reference proteome</keyword>
<dbReference type="AlphaFoldDB" id="A0A915EQR8"/>
<feature type="transmembrane region" description="Helical" evidence="7">
    <location>
        <begin position="655"/>
        <end position="675"/>
    </location>
</feature>
<evidence type="ECO:0000256" key="1">
    <source>
        <dbReference type="ARBA" id="ARBA00004141"/>
    </source>
</evidence>
<evidence type="ECO:0000313" key="9">
    <source>
        <dbReference type="Proteomes" id="UP000887574"/>
    </source>
</evidence>